<dbReference type="Proteomes" id="UP000284842">
    <property type="component" value="Unassembled WGS sequence"/>
</dbReference>
<dbReference type="EMBL" id="NHTK01001134">
    <property type="protein sequence ID" value="PPR02889.1"/>
    <property type="molecule type" value="Genomic_DNA"/>
</dbReference>
<evidence type="ECO:0000313" key="3">
    <source>
        <dbReference type="Proteomes" id="UP000284842"/>
    </source>
</evidence>
<feature type="region of interest" description="Disordered" evidence="1">
    <location>
        <begin position="321"/>
        <end position="350"/>
    </location>
</feature>
<feature type="compositionally biased region" description="Polar residues" evidence="1">
    <location>
        <begin position="253"/>
        <end position="264"/>
    </location>
</feature>
<comment type="caution">
    <text evidence="2">The sequence shown here is derived from an EMBL/GenBank/DDBJ whole genome shotgun (WGS) entry which is preliminary data.</text>
</comment>
<evidence type="ECO:0000256" key="1">
    <source>
        <dbReference type="SAM" id="MobiDB-lite"/>
    </source>
</evidence>
<dbReference type="AlphaFoldDB" id="A0A409YIM8"/>
<gene>
    <name evidence="2" type="ORF">CVT24_002311</name>
</gene>
<reference evidence="2 3" key="1">
    <citation type="journal article" date="2018" name="Evol. Lett.">
        <title>Horizontal gene cluster transfer increased hallucinogenic mushroom diversity.</title>
        <authorList>
            <person name="Reynolds H.T."/>
            <person name="Vijayakumar V."/>
            <person name="Gluck-Thaler E."/>
            <person name="Korotkin H.B."/>
            <person name="Matheny P.B."/>
            <person name="Slot J.C."/>
        </authorList>
    </citation>
    <scope>NUCLEOTIDE SEQUENCE [LARGE SCALE GENOMIC DNA]</scope>
    <source>
        <strain evidence="2 3">2629</strain>
    </source>
</reference>
<feature type="compositionally biased region" description="Gly residues" evidence="1">
    <location>
        <begin position="322"/>
        <end position="339"/>
    </location>
</feature>
<protein>
    <submittedName>
        <fullName evidence="2">Uncharacterized protein</fullName>
    </submittedName>
</protein>
<name>A0A409YIM8_9AGAR</name>
<organism evidence="2 3">
    <name type="scientific">Panaeolus cyanescens</name>
    <dbReference type="NCBI Taxonomy" id="181874"/>
    <lineage>
        <taxon>Eukaryota</taxon>
        <taxon>Fungi</taxon>
        <taxon>Dikarya</taxon>
        <taxon>Basidiomycota</taxon>
        <taxon>Agaricomycotina</taxon>
        <taxon>Agaricomycetes</taxon>
        <taxon>Agaricomycetidae</taxon>
        <taxon>Agaricales</taxon>
        <taxon>Agaricineae</taxon>
        <taxon>Galeropsidaceae</taxon>
        <taxon>Panaeolus</taxon>
    </lineage>
</organism>
<feature type="region of interest" description="Disordered" evidence="1">
    <location>
        <begin position="231"/>
        <end position="271"/>
    </location>
</feature>
<feature type="compositionally biased region" description="Polar residues" evidence="1">
    <location>
        <begin position="235"/>
        <end position="245"/>
    </location>
</feature>
<evidence type="ECO:0000313" key="2">
    <source>
        <dbReference type="EMBL" id="PPR02889.1"/>
    </source>
</evidence>
<accession>A0A409YIM8</accession>
<sequence>MDTSTNTPTYLTSAMSMSSININIPKVPSFPMHANGAGSGVTGTGDLSLDDVPLIEGKFGRRSWSLTPSSSASGSSLSSVSCMMDRLSLSESGSGSGSASLSFETLARMDRQPHTSSQRGDVAIDSDSSMHAIASNSRSRSRAGFIPVRAGLYASAGNGRRGDGGYDADICQDQDQDMSMHTQAPAITSCSTGNPGPAAVESTSMDTDLNPNLSAYHLPRAHTPPRDCYEGYRSAHTTPNQSHTGPTPKHVQFTHTGTTPTSPLGYTPGSMARLRNLAPKPLALWGSKEEPASAVAEFNSGGGRSVRGMWGGGVNVNYSTSGNGGGGGGGYWDTHGPGGRGEERWEGSGNGYEGTHAQCQWSWYGAYAPRARCVSLPPCVSPMAGVASDCF</sequence>
<proteinExistence type="predicted"/>
<keyword evidence="3" id="KW-1185">Reference proteome</keyword>
<dbReference type="InParanoid" id="A0A409YIM8"/>